<dbReference type="PANTHER" id="PTHR24027">
    <property type="entry name" value="CADHERIN-23"/>
    <property type="match status" value="1"/>
</dbReference>
<dbReference type="EMBL" id="JTDY01008142">
    <property type="protein sequence ID" value="KOB64716.1"/>
    <property type="molecule type" value="Genomic_DNA"/>
</dbReference>
<accession>A0A0L7KNT2</accession>
<dbReference type="PROSITE" id="PS50268">
    <property type="entry name" value="CADHERIN_2"/>
    <property type="match status" value="1"/>
</dbReference>
<dbReference type="SMART" id="SM00112">
    <property type="entry name" value="CA"/>
    <property type="match status" value="1"/>
</dbReference>
<dbReference type="CDD" id="cd11304">
    <property type="entry name" value="Cadherin_repeat"/>
    <property type="match status" value="2"/>
</dbReference>
<evidence type="ECO:0000259" key="6">
    <source>
        <dbReference type="PROSITE" id="PS50268"/>
    </source>
</evidence>
<dbReference type="PROSITE" id="PS00232">
    <property type="entry name" value="CADHERIN_1"/>
    <property type="match status" value="1"/>
</dbReference>
<dbReference type="AlphaFoldDB" id="A0A0L7KNT2"/>
<reference evidence="7 8" key="1">
    <citation type="journal article" date="2015" name="Genome Biol. Evol.">
        <title>The genome of winter moth (Operophtera brumata) provides a genomic perspective on sexual dimorphism and phenology.</title>
        <authorList>
            <person name="Derks M.F."/>
            <person name="Smit S."/>
            <person name="Salis L."/>
            <person name="Schijlen E."/>
            <person name="Bossers A."/>
            <person name="Mateman C."/>
            <person name="Pijl A.S."/>
            <person name="de Ridder D."/>
            <person name="Groenen M.A."/>
            <person name="Visser M.E."/>
            <person name="Megens H.J."/>
        </authorList>
    </citation>
    <scope>NUCLEOTIDE SEQUENCE [LARGE SCALE GENOMIC DNA]</scope>
    <source>
        <strain evidence="7">WM2013NL</strain>
        <tissue evidence="7">Head and thorax</tissue>
    </source>
</reference>
<dbReference type="PRINTS" id="PR00205">
    <property type="entry name" value="CADHERIN"/>
</dbReference>
<dbReference type="GO" id="GO:0045296">
    <property type="term" value="F:cadherin binding"/>
    <property type="evidence" value="ECO:0007669"/>
    <property type="project" value="TreeGrafter"/>
</dbReference>
<proteinExistence type="predicted"/>
<dbReference type="GO" id="GO:0016342">
    <property type="term" value="C:catenin complex"/>
    <property type="evidence" value="ECO:0007669"/>
    <property type="project" value="TreeGrafter"/>
</dbReference>
<keyword evidence="3 5" id="KW-0106">Calcium</keyword>
<evidence type="ECO:0000256" key="3">
    <source>
        <dbReference type="ARBA" id="ARBA00022837"/>
    </source>
</evidence>
<evidence type="ECO:0000313" key="7">
    <source>
        <dbReference type="EMBL" id="KOB64716.1"/>
    </source>
</evidence>
<organism evidence="7 8">
    <name type="scientific">Operophtera brumata</name>
    <name type="common">Winter moth</name>
    <name type="synonym">Phalaena brumata</name>
    <dbReference type="NCBI Taxonomy" id="104452"/>
    <lineage>
        <taxon>Eukaryota</taxon>
        <taxon>Metazoa</taxon>
        <taxon>Ecdysozoa</taxon>
        <taxon>Arthropoda</taxon>
        <taxon>Hexapoda</taxon>
        <taxon>Insecta</taxon>
        <taxon>Pterygota</taxon>
        <taxon>Neoptera</taxon>
        <taxon>Endopterygota</taxon>
        <taxon>Lepidoptera</taxon>
        <taxon>Glossata</taxon>
        <taxon>Ditrysia</taxon>
        <taxon>Geometroidea</taxon>
        <taxon>Geometridae</taxon>
        <taxon>Larentiinae</taxon>
        <taxon>Operophtera</taxon>
    </lineage>
</organism>
<dbReference type="InterPro" id="IPR039808">
    <property type="entry name" value="Cadherin"/>
</dbReference>
<protein>
    <submittedName>
        <fullName evidence="7">Putative cad88c</fullName>
    </submittedName>
</protein>
<feature type="domain" description="Cadherin" evidence="6">
    <location>
        <begin position="30"/>
        <end position="95"/>
    </location>
</feature>
<feature type="non-terminal residue" evidence="7">
    <location>
        <position position="143"/>
    </location>
</feature>
<evidence type="ECO:0000256" key="4">
    <source>
        <dbReference type="ARBA" id="ARBA00023136"/>
    </source>
</evidence>
<evidence type="ECO:0000256" key="2">
    <source>
        <dbReference type="ARBA" id="ARBA00022737"/>
    </source>
</evidence>
<gene>
    <name evidence="7" type="ORF">OBRU01_23790</name>
</gene>
<dbReference type="PANTHER" id="PTHR24027:SF438">
    <property type="entry name" value="CADHERIN 23"/>
    <property type="match status" value="1"/>
</dbReference>
<evidence type="ECO:0000256" key="5">
    <source>
        <dbReference type="PROSITE-ProRule" id="PRU00043"/>
    </source>
</evidence>
<keyword evidence="8" id="KW-1185">Reference proteome</keyword>
<dbReference type="InterPro" id="IPR015919">
    <property type="entry name" value="Cadherin-like_sf"/>
</dbReference>
<dbReference type="GO" id="GO:0005509">
    <property type="term" value="F:calcium ion binding"/>
    <property type="evidence" value="ECO:0007669"/>
    <property type="project" value="UniProtKB-UniRule"/>
</dbReference>
<dbReference type="GO" id="GO:0008013">
    <property type="term" value="F:beta-catenin binding"/>
    <property type="evidence" value="ECO:0007669"/>
    <property type="project" value="TreeGrafter"/>
</dbReference>
<dbReference type="GO" id="GO:0016477">
    <property type="term" value="P:cell migration"/>
    <property type="evidence" value="ECO:0007669"/>
    <property type="project" value="TreeGrafter"/>
</dbReference>
<name>A0A0L7KNT2_OPEBR</name>
<sequence>MFQQMLYKRSIPEDLPGGTSVLERGASDKFVIDSRSGVVSVANGSTLDPDKTTPKNTRYTLTVIALDGGIGEQQLSAAVLVNITIVDVNNKPPVIVEPGVISVLDENDNNPVFESSAFEYRVREDVEPGTTVAMIVASDADSG</sequence>
<keyword evidence="4" id="KW-0472">Membrane</keyword>
<evidence type="ECO:0000313" key="8">
    <source>
        <dbReference type="Proteomes" id="UP000037510"/>
    </source>
</evidence>
<dbReference type="Proteomes" id="UP000037510">
    <property type="component" value="Unassembled WGS sequence"/>
</dbReference>
<dbReference type="GO" id="GO:0007156">
    <property type="term" value="P:homophilic cell adhesion via plasma membrane adhesion molecules"/>
    <property type="evidence" value="ECO:0007669"/>
    <property type="project" value="InterPro"/>
</dbReference>
<keyword evidence="2" id="KW-0677">Repeat</keyword>
<dbReference type="InterPro" id="IPR020894">
    <property type="entry name" value="Cadherin_CS"/>
</dbReference>
<dbReference type="STRING" id="104452.A0A0L7KNT2"/>
<dbReference type="Gene3D" id="2.60.40.60">
    <property type="entry name" value="Cadherins"/>
    <property type="match status" value="2"/>
</dbReference>
<dbReference type="InterPro" id="IPR002126">
    <property type="entry name" value="Cadherin-like_dom"/>
</dbReference>
<dbReference type="SUPFAM" id="SSF49313">
    <property type="entry name" value="Cadherin-like"/>
    <property type="match status" value="2"/>
</dbReference>
<evidence type="ECO:0000256" key="1">
    <source>
        <dbReference type="ARBA" id="ARBA00004370"/>
    </source>
</evidence>
<comment type="subcellular location">
    <subcellularLocation>
        <location evidence="1">Membrane</location>
    </subcellularLocation>
</comment>
<comment type="caution">
    <text evidence="7">The sequence shown here is derived from an EMBL/GenBank/DDBJ whole genome shotgun (WGS) entry which is preliminary data.</text>
</comment>